<comment type="function">
    <text evidence="1">Key component of the cytosolic iron-sulfur protein assembly (CIA) complex, a multiprotein complex that mediates the incorporation of iron-sulfur cluster into apoproteins specifically involved in DNA metabolism and genomic integrity. In the CIA complex, MMS19 acts as an adapter between early-acting CIA components and a subset of cellular target iron-sulfur proteins.</text>
</comment>
<name>A0A7S3Q246_9STRA</name>
<dbReference type="PANTHER" id="PTHR12891:SF0">
    <property type="entry name" value="MMS19 NUCLEOTIDE EXCISION REPAIR PROTEIN HOMOLOG"/>
    <property type="match status" value="1"/>
</dbReference>
<accession>A0A7S3Q246</accession>
<evidence type="ECO:0000256" key="1">
    <source>
        <dbReference type="RuleBase" id="RU367072"/>
    </source>
</evidence>
<dbReference type="Pfam" id="PF14500">
    <property type="entry name" value="MMS19_N"/>
    <property type="match status" value="1"/>
</dbReference>
<evidence type="ECO:0000256" key="2">
    <source>
        <dbReference type="SAM" id="MobiDB-lite"/>
    </source>
</evidence>
<feature type="region of interest" description="Disordered" evidence="2">
    <location>
        <begin position="227"/>
        <end position="251"/>
    </location>
</feature>
<reference evidence="4" key="1">
    <citation type="submission" date="2021-01" db="EMBL/GenBank/DDBJ databases">
        <authorList>
            <person name="Corre E."/>
            <person name="Pelletier E."/>
            <person name="Niang G."/>
            <person name="Scheremetjew M."/>
            <person name="Finn R."/>
            <person name="Kale V."/>
            <person name="Holt S."/>
            <person name="Cochrane G."/>
            <person name="Meng A."/>
            <person name="Brown T."/>
            <person name="Cohen L."/>
        </authorList>
    </citation>
    <scope>NUCLEOTIDE SEQUENCE</scope>
    <source>
        <strain evidence="4">MM31A-1</strain>
    </source>
</reference>
<keyword evidence="1" id="KW-0539">Nucleus</keyword>
<evidence type="ECO:0000313" key="4">
    <source>
        <dbReference type="EMBL" id="CAE0463095.1"/>
    </source>
</evidence>
<comment type="subcellular location">
    <subcellularLocation>
        <location evidence="1">Nucleus</location>
    </subcellularLocation>
</comment>
<feature type="domain" description="MMS19 N-terminal" evidence="3">
    <location>
        <begin position="312"/>
        <end position="426"/>
    </location>
</feature>
<gene>
    <name evidence="4" type="ORF">CDEB00056_LOCUS7936</name>
</gene>
<dbReference type="GO" id="GO:0051604">
    <property type="term" value="P:protein maturation"/>
    <property type="evidence" value="ECO:0007669"/>
    <property type="project" value="UniProtKB-UniRule"/>
</dbReference>
<comment type="similarity">
    <text evidence="1">Belongs to the MET18/MMS19 family.</text>
</comment>
<dbReference type="GO" id="GO:0006281">
    <property type="term" value="P:DNA repair"/>
    <property type="evidence" value="ECO:0007669"/>
    <property type="project" value="UniProtKB-UniRule"/>
</dbReference>
<sequence length="1408" mass="153494">MSSSSSDSFFDTWVKACRTQNINNGNGDILETDARAYFKRLKRSDDGSDSESCTSVSSSKELAKMIAKFGPIFDMSSATPTSSMSKVMALKCLNGSLQGIQEHTIESTAGCLPLPMMVLMSNFLMGHCGPTSTSGNALIPDTSGNVNIGNGDDSSVEDVSLEDVRDAALLCMTTLLSTAISSENNDINNDDMNSEMQTDLCIQFRIRTAHKSIQSRCASLEDCEDDEYSDADDYSDEDNDDGPSKEDDKILNGLSLLPRSRRSKCFSTLEAAIKGIGIDAAVDVCINKKQKQQQTTNVTRRRIDEETLKCLNGFTNFAASCLFGETDPRCLMQMLRLMKDVQLVLAPIVELELELELNATETKSKRRNKSSLNQLKFPYSMIFDAVAPYYPVRFTPPPNDPHGITKEGINSALMDVLTCSTTISSTFDPTIVNVRDEHDTNMTILAAGLFLERISPPIPNDPYGDIDDDVQQDISTVQDRLDALSDLHSLLLVPLPLEQDGIQGIQMHQAEQLNVLFKLNVPAVKDMSNVLIRCHEEAAGSVATSKNDDAQKHDNMQLANSCRNFATRIAYEFELQKRVIESNEVKGSKGRANASLWVTFVKDRVEDLAGTIVASPQSLKGRLSLAYIASLSASGGEKSLCLCLKACVPRLICYLEEAMKDGQPNVDRDEEKISTAAYGISVLFSSCRLSMEQITKDGIGIYPHPLKMYGSQTILGLCHIINGSKTNESVSEPMTNLEVAAVKALESVLQSTPSAVLTDEDTTLVRGVVFQIAQMIMDDIQSTNPEITGSSDNWKDACARVVGCSLGRAMKRSIGGDINSDVTFLESDPEIAKVVETTLFPKILESSISAIGTTCANSKSPKRHDWMILSYACDTDQEFATMKIVSSLNKAMIRTIQNPRSDEHNLKAKSVGMALAYVIKNGGPGCLEAFHSLPHIESPKSDLVQVLCEIPVSIGDNGEQLEELRMSALLLPNTRELYRSQADQTIKLSQLLLPCLLQFYKKTVPEEKVDNIVSRVSQVLPPLSDWDEAELFILLPILSVLLSSKAELSDNSRATLVNIIMDLSEYALSRGHRFAARSAASTCLFSIISTCQNATVEDCCGLKLLREKICPNIETGINSKANEDIDQYVDLSDAFNLAALVGSAAACRGRTSSIVSDEVARFLTLLACEGAVKSPVLGILSPLDCVGETPCKRDTKISSMAASALGSMFNIETNNPFSRQRLAHVVLPIILSIQKQPSGLSSIEYGCLVCACHVVCNINLAAVDLQRLSKLVSLIVMGIEISVEIICNNSDAIVDQKDISSLATLMIAAVLKMNEVVPSIVIQNLGTLVPAMLLINMTSHCKNQVALSLLSLQFLDSLTRADNDGVVHFCKAYKAEVLRGLARSIDHPSFQIRQAAVHVRNAWSVINS</sequence>
<feature type="compositionally biased region" description="Acidic residues" evidence="2">
    <location>
        <begin position="227"/>
        <end position="241"/>
    </location>
</feature>
<keyword evidence="1" id="KW-0227">DNA damage</keyword>
<proteinExistence type="inferred from homology"/>
<keyword evidence="1" id="KW-0234">DNA repair</keyword>
<evidence type="ECO:0000259" key="3">
    <source>
        <dbReference type="Pfam" id="PF14500"/>
    </source>
</evidence>
<dbReference type="PANTHER" id="PTHR12891">
    <property type="entry name" value="DNA REPAIR/TRANSCRIPTION PROTEIN MET18/MMS19"/>
    <property type="match status" value="1"/>
</dbReference>
<organism evidence="4">
    <name type="scientific">Chaetoceros debilis</name>
    <dbReference type="NCBI Taxonomy" id="122233"/>
    <lineage>
        <taxon>Eukaryota</taxon>
        <taxon>Sar</taxon>
        <taxon>Stramenopiles</taxon>
        <taxon>Ochrophyta</taxon>
        <taxon>Bacillariophyta</taxon>
        <taxon>Coscinodiscophyceae</taxon>
        <taxon>Chaetocerotophycidae</taxon>
        <taxon>Chaetocerotales</taxon>
        <taxon>Chaetocerotaceae</taxon>
        <taxon>Chaetoceros</taxon>
    </lineage>
</organism>
<protein>
    <recommendedName>
        <fullName evidence="1">MMS19 nucleotide excision repair protein</fullName>
    </recommendedName>
</protein>
<dbReference type="InterPro" id="IPR029240">
    <property type="entry name" value="MMS19_N"/>
</dbReference>
<dbReference type="GO" id="GO:0016226">
    <property type="term" value="P:iron-sulfur cluster assembly"/>
    <property type="evidence" value="ECO:0007669"/>
    <property type="project" value="UniProtKB-UniRule"/>
</dbReference>
<dbReference type="InterPro" id="IPR039920">
    <property type="entry name" value="MMS19"/>
</dbReference>
<dbReference type="EMBL" id="HBIO01010248">
    <property type="protein sequence ID" value="CAE0463095.1"/>
    <property type="molecule type" value="Transcribed_RNA"/>
</dbReference>
<dbReference type="GO" id="GO:0005634">
    <property type="term" value="C:nucleus"/>
    <property type="evidence" value="ECO:0007669"/>
    <property type="project" value="UniProtKB-SubCell"/>
</dbReference>
<dbReference type="GO" id="GO:0097361">
    <property type="term" value="C:cytosolic [4Fe-4S] assembly targeting complex"/>
    <property type="evidence" value="ECO:0007669"/>
    <property type="project" value="UniProtKB-UniRule"/>
</dbReference>